<dbReference type="InterPro" id="IPR009286">
    <property type="entry name" value="Ins_P5_2-kin"/>
</dbReference>
<accession>A0AAN7D7B3</accession>
<keyword evidence="4 8" id="KW-0808">Transferase</keyword>
<evidence type="ECO:0000256" key="7">
    <source>
        <dbReference type="ARBA" id="ARBA00022840"/>
    </source>
</evidence>
<dbReference type="PANTHER" id="PTHR14456:SF2">
    <property type="entry name" value="INOSITOL-PENTAKISPHOSPHATE 2-KINASE"/>
    <property type="match status" value="1"/>
</dbReference>
<dbReference type="Pfam" id="PF06090">
    <property type="entry name" value="Ins_P5_2-kin"/>
    <property type="match status" value="1"/>
</dbReference>
<proteinExistence type="predicted"/>
<comment type="caution">
    <text evidence="9">The sequence shown here is derived from an EMBL/GenBank/DDBJ whole genome shotgun (WGS) entry which is preliminary data.</text>
</comment>
<sequence>MKFPSLNKERQANDWSYVGEGNQNLVVRYVGSDRAFIGKVLRVIKSNDKNKHVNRQTLLLQKEFMDKVVRPLLGKEYVLDLQPVATGEQFLAQLAANVQSARPSSRLETEIITDAPVSFIMTDLTQMWPGKPTLTFELKPKWGFKPSCGTVTEIKLLYCRFCMHSHLRDTKPNGYCPMDLYSESTSMVHKALDVLLRTSPQEKTLKISINGQNISLIEADPDAEYKRLLGIASQQALLLEILKAIVIQDPILPLLKTLQADLDSLDVENILPLYQQQQDNIEADIDTFAEVVENYKKRILHPDTPTTDIQRVLEYVLSMTFKDCSIMINVIPATAVSRHKSITLDNGLMFHYDVKVIDTDLKKLDKIPYWYELDQNIVNFALETRFSKASACFSNKRS</sequence>
<comment type="catalytic activity">
    <reaction evidence="1 8">
        <text>1D-myo-inositol 1,3,4,5,6-pentakisphosphate + ATP = 1D-myo-inositol hexakisphosphate + ADP + H(+)</text>
        <dbReference type="Rhea" id="RHEA:20313"/>
        <dbReference type="ChEBI" id="CHEBI:15378"/>
        <dbReference type="ChEBI" id="CHEBI:30616"/>
        <dbReference type="ChEBI" id="CHEBI:57733"/>
        <dbReference type="ChEBI" id="CHEBI:58130"/>
        <dbReference type="ChEBI" id="CHEBI:456216"/>
        <dbReference type="EC" id="2.7.1.158"/>
    </reaction>
</comment>
<evidence type="ECO:0000313" key="10">
    <source>
        <dbReference type="Proteomes" id="UP001304243"/>
    </source>
</evidence>
<keyword evidence="5 8" id="KW-0547">Nucleotide-binding</keyword>
<dbReference type="RefSeq" id="XP_064678209.1">
    <property type="nucleotide sequence ID" value="XM_064831929.1"/>
</dbReference>
<comment type="function">
    <text evidence="8">Phosphorylates Ins(1,3,4,5,6)P5 at position 2 to form Ins(1,2,3,4,5,6)P6 (InsP6 or phytate).</text>
</comment>
<evidence type="ECO:0000256" key="1">
    <source>
        <dbReference type="ARBA" id="ARBA00001774"/>
    </source>
</evidence>
<dbReference type="EC" id="2.7.1.158" evidence="2 8"/>
<comment type="domain">
    <text evidence="8">The EXKPK motif is conserved in inositol-pentakisphosphate 2-kinases of both family 1 and 2.</text>
</comment>
<keyword evidence="6 8" id="KW-0418">Kinase</keyword>
<evidence type="ECO:0000256" key="8">
    <source>
        <dbReference type="RuleBase" id="RU364126"/>
    </source>
</evidence>
<evidence type="ECO:0000313" key="9">
    <source>
        <dbReference type="EMBL" id="KAK4511543.1"/>
    </source>
</evidence>
<organism evidence="9 10">
    <name type="scientific">Mucor velutinosus</name>
    <dbReference type="NCBI Taxonomy" id="708070"/>
    <lineage>
        <taxon>Eukaryota</taxon>
        <taxon>Fungi</taxon>
        <taxon>Fungi incertae sedis</taxon>
        <taxon>Mucoromycota</taxon>
        <taxon>Mucoromycotina</taxon>
        <taxon>Mucoromycetes</taxon>
        <taxon>Mucorales</taxon>
        <taxon>Mucorineae</taxon>
        <taxon>Mucoraceae</taxon>
        <taxon>Mucor</taxon>
    </lineage>
</organism>
<protein>
    <recommendedName>
        <fullName evidence="3 8">Inositol-pentakisphosphate 2-kinase</fullName>
        <ecNumber evidence="2 8">2.7.1.158</ecNumber>
    </recommendedName>
</protein>
<evidence type="ECO:0000256" key="3">
    <source>
        <dbReference type="ARBA" id="ARBA00014846"/>
    </source>
</evidence>
<keyword evidence="7 8" id="KW-0067">ATP-binding</keyword>
<keyword evidence="10" id="KW-1185">Reference proteome</keyword>
<evidence type="ECO:0000256" key="5">
    <source>
        <dbReference type="ARBA" id="ARBA00022741"/>
    </source>
</evidence>
<dbReference type="GO" id="GO:0035299">
    <property type="term" value="F:inositol-1,3,4,5,6-pentakisphosphate 2-kinase activity"/>
    <property type="evidence" value="ECO:0007669"/>
    <property type="project" value="UniProtKB-EC"/>
</dbReference>
<dbReference type="GO" id="GO:0005634">
    <property type="term" value="C:nucleus"/>
    <property type="evidence" value="ECO:0007669"/>
    <property type="project" value="TreeGrafter"/>
</dbReference>
<dbReference type="GO" id="GO:0032958">
    <property type="term" value="P:inositol phosphate biosynthetic process"/>
    <property type="evidence" value="ECO:0007669"/>
    <property type="project" value="TreeGrafter"/>
</dbReference>
<dbReference type="GO" id="GO:0005524">
    <property type="term" value="F:ATP binding"/>
    <property type="evidence" value="ECO:0007669"/>
    <property type="project" value="UniProtKB-KW"/>
</dbReference>
<evidence type="ECO:0000256" key="4">
    <source>
        <dbReference type="ARBA" id="ARBA00022679"/>
    </source>
</evidence>
<reference evidence="9 10" key="1">
    <citation type="submission" date="2022-11" db="EMBL/GenBank/DDBJ databases">
        <title>Mucor velutinosus strain NIH1002 WGS.</title>
        <authorList>
            <person name="Subramanian P."/>
            <person name="Mullikin J.C."/>
            <person name="Segre J.A."/>
            <person name="Zelazny A.M."/>
        </authorList>
    </citation>
    <scope>NUCLEOTIDE SEQUENCE [LARGE SCALE GENOMIC DNA]</scope>
    <source>
        <strain evidence="9 10">NIH1002</strain>
    </source>
</reference>
<dbReference type="EMBL" id="JASEJX010000030">
    <property type="protein sequence ID" value="KAK4511543.1"/>
    <property type="molecule type" value="Genomic_DNA"/>
</dbReference>
<dbReference type="GeneID" id="89956444"/>
<dbReference type="Proteomes" id="UP001304243">
    <property type="component" value="Unassembled WGS sequence"/>
</dbReference>
<dbReference type="AlphaFoldDB" id="A0AAN7D7B3"/>
<name>A0AAN7D7B3_9FUNG</name>
<dbReference type="PANTHER" id="PTHR14456">
    <property type="entry name" value="INOSITOL POLYPHOSPHATE KINASE 1"/>
    <property type="match status" value="1"/>
</dbReference>
<dbReference type="Gene3D" id="3.30.200.110">
    <property type="entry name" value="Inositol-pentakisphosphate 2-kinase, N-lobe"/>
    <property type="match status" value="1"/>
</dbReference>
<evidence type="ECO:0000256" key="2">
    <source>
        <dbReference type="ARBA" id="ARBA00012023"/>
    </source>
</evidence>
<gene>
    <name evidence="9" type="ORF">ATC70_012758</name>
</gene>
<dbReference type="InterPro" id="IPR043001">
    <property type="entry name" value="IP5_2-K_N_lobe"/>
</dbReference>
<evidence type="ECO:0000256" key="6">
    <source>
        <dbReference type="ARBA" id="ARBA00022777"/>
    </source>
</evidence>